<keyword evidence="5" id="KW-1185">Reference proteome</keyword>
<dbReference type="SMART" id="SM00733">
    <property type="entry name" value="Mterf"/>
    <property type="match status" value="5"/>
</dbReference>
<name>A0AAP0DRP4_9ASTR</name>
<dbReference type="AlphaFoldDB" id="A0AAP0DRP4"/>
<protein>
    <submittedName>
        <fullName evidence="4">Uncharacterized protein</fullName>
    </submittedName>
</protein>
<evidence type="ECO:0000256" key="3">
    <source>
        <dbReference type="ARBA" id="ARBA00022946"/>
    </source>
</evidence>
<sequence>MLFNFICRSILTPARSSSFKSSLFTTKASHSSNPLSFTAAYLVNSCGVSPESAISASRRLNLSESPNSADSVLAFLNTQGFTKSQVSKVIIRHPRILLCDLEKTLLPNFQILNSIGILNADLVEVVTAKPRNICHTKFKDTAIQCINYLRTVLGSDDKVVNAIKRFPLALTYDLHVYAAENIRMLIEVGVPDVTIKALLAKQPRTFLTSAERFRKVVRDVMEMGFDPSKSRFLWAIHARRAMSKSTWDAKVELYKKWGWSKDEIFVAFERYPGCMMASMDKISRILDFLVNTMGWERGYIVQWPIVLCFSLEKRIIPRCLVYQYLAEKGLIEEDNEFCFTKWLMYSENKFLKWVVKRYEEEASEILKLYQKHLNEANGSTTSILRNREVI</sequence>
<keyword evidence="2" id="KW-0806">Transcription termination</keyword>
<dbReference type="GO" id="GO:0003676">
    <property type="term" value="F:nucleic acid binding"/>
    <property type="evidence" value="ECO:0007669"/>
    <property type="project" value="InterPro"/>
</dbReference>
<evidence type="ECO:0000256" key="2">
    <source>
        <dbReference type="ARBA" id="ARBA00022472"/>
    </source>
</evidence>
<evidence type="ECO:0000256" key="1">
    <source>
        <dbReference type="ARBA" id="ARBA00007692"/>
    </source>
</evidence>
<dbReference type="GO" id="GO:0006353">
    <property type="term" value="P:DNA-templated transcription termination"/>
    <property type="evidence" value="ECO:0007669"/>
    <property type="project" value="UniProtKB-KW"/>
</dbReference>
<dbReference type="EMBL" id="JBCNJP010000007">
    <property type="protein sequence ID" value="KAK9075878.1"/>
    <property type="molecule type" value="Genomic_DNA"/>
</dbReference>
<dbReference type="InterPro" id="IPR038538">
    <property type="entry name" value="MTERF_sf"/>
</dbReference>
<comment type="caution">
    <text evidence="4">The sequence shown here is derived from an EMBL/GenBank/DDBJ whole genome shotgun (WGS) entry which is preliminary data.</text>
</comment>
<dbReference type="Pfam" id="PF02536">
    <property type="entry name" value="mTERF"/>
    <property type="match status" value="2"/>
</dbReference>
<dbReference type="InterPro" id="IPR003690">
    <property type="entry name" value="MTERF"/>
</dbReference>
<dbReference type="Gene3D" id="1.25.70.10">
    <property type="entry name" value="Transcription termination factor 3, mitochondrial"/>
    <property type="match status" value="2"/>
</dbReference>
<evidence type="ECO:0000313" key="4">
    <source>
        <dbReference type="EMBL" id="KAK9075878.1"/>
    </source>
</evidence>
<dbReference type="FunFam" id="1.25.70.10:FF:000001">
    <property type="entry name" value="Mitochondrial transcription termination factor-like"/>
    <property type="match status" value="1"/>
</dbReference>
<dbReference type="PANTHER" id="PTHR13068:SF208">
    <property type="entry name" value="TRANSCRIPTION REGULATOR MTERF FAMILY"/>
    <property type="match status" value="1"/>
</dbReference>
<keyword evidence="2" id="KW-0805">Transcription regulation</keyword>
<proteinExistence type="inferred from homology"/>
<organism evidence="4 5">
    <name type="scientific">Deinandra increscens subsp. villosa</name>
    <dbReference type="NCBI Taxonomy" id="3103831"/>
    <lineage>
        <taxon>Eukaryota</taxon>
        <taxon>Viridiplantae</taxon>
        <taxon>Streptophyta</taxon>
        <taxon>Embryophyta</taxon>
        <taxon>Tracheophyta</taxon>
        <taxon>Spermatophyta</taxon>
        <taxon>Magnoliopsida</taxon>
        <taxon>eudicotyledons</taxon>
        <taxon>Gunneridae</taxon>
        <taxon>Pentapetalae</taxon>
        <taxon>asterids</taxon>
        <taxon>campanulids</taxon>
        <taxon>Asterales</taxon>
        <taxon>Asteraceae</taxon>
        <taxon>Asteroideae</taxon>
        <taxon>Heliantheae alliance</taxon>
        <taxon>Madieae</taxon>
        <taxon>Madiinae</taxon>
        <taxon>Deinandra</taxon>
    </lineage>
</organism>
<accession>A0AAP0DRP4</accession>
<keyword evidence="3" id="KW-0809">Transit peptide</keyword>
<keyword evidence="2" id="KW-0804">Transcription</keyword>
<reference evidence="4 5" key="1">
    <citation type="submission" date="2024-04" db="EMBL/GenBank/DDBJ databases">
        <title>The reference genome of an endangered Asteraceae, Deinandra increscens subsp. villosa, native to the Central Coast of California.</title>
        <authorList>
            <person name="Guilliams M."/>
            <person name="Hasenstab-Lehman K."/>
            <person name="Meyer R."/>
            <person name="Mcevoy S."/>
        </authorList>
    </citation>
    <scope>NUCLEOTIDE SEQUENCE [LARGE SCALE GENOMIC DNA]</scope>
    <source>
        <tissue evidence="4">Leaf</tissue>
    </source>
</reference>
<dbReference type="PANTHER" id="PTHR13068">
    <property type="entry name" value="CGI-12 PROTEIN-RELATED"/>
    <property type="match status" value="1"/>
</dbReference>
<gene>
    <name evidence="4" type="ORF">SSX86_004207</name>
</gene>
<dbReference type="Proteomes" id="UP001408789">
    <property type="component" value="Unassembled WGS sequence"/>
</dbReference>
<evidence type="ECO:0000313" key="5">
    <source>
        <dbReference type="Proteomes" id="UP001408789"/>
    </source>
</evidence>
<comment type="similarity">
    <text evidence="1">Belongs to the mTERF family.</text>
</comment>